<evidence type="ECO:0000256" key="1">
    <source>
        <dbReference type="SAM" id="SignalP"/>
    </source>
</evidence>
<proteinExistence type="predicted"/>
<feature type="chain" id="PRO_5014753359" evidence="1">
    <location>
        <begin position="20"/>
        <end position="118"/>
    </location>
</feature>
<keyword evidence="1" id="KW-0732">Signal</keyword>
<reference evidence="2" key="1">
    <citation type="submission" date="2018-01" db="EMBL/GenBank/DDBJ databases">
        <title>An insight into the sialome of Amazonian anophelines.</title>
        <authorList>
            <person name="Ribeiro J.M."/>
            <person name="Scarpassa V."/>
            <person name="Calvo E."/>
        </authorList>
    </citation>
    <scope>NUCLEOTIDE SEQUENCE</scope>
</reference>
<protein>
    <submittedName>
        <fullName evidence="2">Putative secreted protein</fullName>
    </submittedName>
</protein>
<sequence>MGSFAFFVLFFSLTVPMEKIPSADQFGATRSRIDGSVWRGVGHNLIIRCVSSRAPAYGARRSQLTSATRLWRHLASGDNIFLLNQNARCARARARLQRSPDHKRSSPCVVVGRVVVMR</sequence>
<accession>A0A2M4DA47</accession>
<evidence type="ECO:0000313" key="2">
    <source>
        <dbReference type="EMBL" id="MBW74436.1"/>
    </source>
</evidence>
<feature type="signal peptide" evidence="1">
    <location>
        <begin position="1"/>
        <end position="19"/>
    </location>
</feature>
<organism evidence="2">
    <name type="scientific">Anopheles darlingi</name>
    <name type="common">Mosquito</name>
    <dbReference type="NCBI Taxonomy" id="43151"/>
    <lineage>
        <taxon>Eukaryota</taxon>
        <taxon>Metazoa</taxon>
        <taxon>Ecdysozoa</taxon>
        <taxon>Arthropoda</taxon>
        <taxon>Hexapoda</taxon>
        <taxon>Insecta</taxon>
        <taxon>Pterygota</taxon>
        <taxon>Neoptera</taxon>
        <taxon>Endopterygota</taxon>
        <taxon>Diptera</taxon>
        <taxon>Nematocera</taxon>
        <taxon>Culicoidea</taxon>
        <taxon>Culicidae</taxon>
        <taxon>Anophelinae</taxon>
        <taxon>Anopheles</taxon>
    </lineage>
</organism>
<dbReference type="EMBL" id="GGFL01010258">
    <property type="protein sequence ID" value="MBW74436.1"/>
    <property type="molecule type" value="Transcribed_RNA"/>
</dbReference>
<name>A0A2M4DA47_ANODA</name>
<dbReference type="AlphaFoldDB" id="A0A2M4DA47"/>